<dbReference type="InterPro" id="IPR051668">
    <property type="entry name" value="ATG33"/>
</dbReference>
<evidence type="ECO:0000256" key="4">
    <source>
        <dbReference type="ARBA" id="ARBA00023136"/>
    </source>
</evidence>
<dbReference type="AlphaFoldDB" id="A0A1Z5SZ31"/>
<organism evidence="6 7">
    <name type="scientific">Hortaea werneckii EXF-2000</name>
    <dbReference type="NCBI Taxonomy" id="1157616"/>
    <lineage>
        <taxon>Eukaryota</taxon>
        <taxon>Fungi</taxon>
        <taxon>Dikarya</taxon>
        <taxon>Ascomycota</taxon>
        <taxon>Pezizomycotina</taxon>
        <taxon>Dothideomycetes</taxon>
        <taxon>Dothideomycetidae</taxon>
        <taxon>Mycosphaerellales</taxon>
        <taxon>Teratosphaeriaceae</taxon>
        <taxon>Hortaea</taxon>
    </lineage>
</organism>
<dbReference type="GO" id="GO:0000422">
    <property type="term" value="P:autophagy of mitochondrion"/>
    <property type="evidence" value="ECO:0007669"/>
    <property type="project" value="TreeGrafter"/>
</dbReference>
<evidence type="ECO:0000256" key="3">
    <source>
        <dbReference type="ARBA" id="ARBA00022989"/>
    </source>
</evidence>
<dbReference type="EMBL" id="MUNK01000182">
    <property type="protein sequence ID" value="OTA27049.1"/>
    <property type="molecule type" value="Genomic_DNA"/>
</dbReference>
<evidence type="ECO:0000256" key="1">
    <source>
        <dbReference type="ARBA" id="ARBA00004141"/>
    </source>
</evidence>
<protein>
    <submittedName>
        <fullName evidence="6">Uncharacterized protein</fullName>
    </submittedName>
</protein>
<comment type="similarity">
    <text evidence="5">Belongs to the ATG33 family.</text>
</comment>
<evidence type="ECO:0000313" key="6">
    <source>
        <dbReference type="EMBL" id="OTA27049.1"/>
    </source>
</evidence>
<dbReference type="Proteomes" id="UP000194280">
    <property type="component" value="Unassembled WGS sequence"/>
</dbReference>
<dbReference type="PANTHER" id="PTHR37278:SF1">
    <property type="entry name" value="AUTOPHAGY-RELATED PROTEIN 33-RELATED"/>
    <property type="match status" value="1"/>
</dbReference>
<name>A0A1Z5SZ31_HORWE</name>
<keyword evidence="2" id="KW-0812">Transmembrane</keyword>
<proteinExistence type="inferred from homology"/>
<dbReference type="InParanoid" id="A0A1Z5SZ31"/>
<accession>A0A1Z5SZ31</accession>
<dbReference type="VEuPathDB" id="FungiDB:BTJ68_12112"/>
<comment type="subcellular location">
    <subcellularLocation>
        <location evidence="1">Membrane</location>
        <topology evidence="1">Multi-pass membrane protein</topology>
    </subcellularLocation>
</comment>
<comment type="caution">
    <text evidence="6">The sequence shown here is derived from an EMBL/GenBank/DDBJ whole genome shotgun (WGS) entry which is preliminary data.</text>
</comment>
<dbReference type="GO" id="GO:0005741">
    <property type="term" value="C:mitochondrial outer membrane"/>
    <property type="evidence" value="ECO:0007669"/>
    <property type="project" value="TreeGrafter"/>
</dbReference>
<gene>
    <name evidence="6" type="ORF">BTJ68_12112</name>
</gene>
<reference evidence="6 7" key="1">
    <citation type="submission" date="2017-01" db="EMBL/GenBank/DDBJ databases">
        <title>The recent genome duplication of the halophilic yeast Hortaea werneckii: insights from long-read sequencing.</title>
        <authorList>
            <person name="Sinha S."/>
            <person name="Flibotte S."/>
            <person name="Neira M."/>
            <person name="Lenassi M."/>
            <person name="Gostincar C."/>
            <person name="Stajich J.E."/>
            <person name="Nislow C.E."/>
        </authorList>
    </citation>
    <scope>NUCLEOTIDE SEQUENCE [LARGE SCALE GENOMIC DNA]</scope>
    <source>
        <strain evidence="6 7">EXF-2000</strain>
    </source>
</reference>
<dbReference type="GO" id="GO:0016236">
    <property type="term" value="P:macroautophagy"/>
    <property type="evidence" value="ECO:0007669"/>
    <property type="project" value="TreeGrafter"/>
</dbReference>
<evidence type="ECO:0000313" key="7">
    <source>
        <dbReference type="Proteomes" id="UP000194280"/>
    </source>
</evidence>
<evidence type="ECO:0000256" key="5">
    <source>
        <dbReference type="ARBA" id="ARBA00038013"/>
    </source>
</evidence>
<keyword evidence="4" id="KW-0472">Membrane</keyword>
<evidence type="ECO:0000256" key="2">
    <source>
        <dbReference type="ARBA" id="ARBA00022692"/>
    </source>
</evidence>
<sequence>MPTAIFLCKFVGTISLGLLTGVSYTLSSQSLPSLLTLPSAKPAAYTLAQTARLATLHIRTLSAISTSTLLLSYYLSPSRVRHPYLLWTSLAAVLAGGLDLGFGGKGVQPKGRVLKDEVGEVNGEEVERGAREQQLIEFVRTSLSGIGFAMGVVGIWGEGA</sequence>
<keyword evidence="3" id="KW-1133">Transmembrane helix</keyword>
<dbReference type="PANTHER" id="PTHR37278">
    <property type="entry name" value="AUTOPHAGY-RELATED PROTEIN 33-RELATED"/>
    <property type="match status" value="1"/>
</dbReference>
<keyword evidence="7" id="KW-1185">Reference proteome</keyword>